<dbReference type="HOGENOM" id="CLU_096111_1_0_10"/>
<dbReference type="InterPro" id="IPR003729">
    <property type="entry name" value="Bi_nuclease_dom"/>
</dbReference>
<dbReference type="RefSeq" id="WP_014790039.1">
    <property type="nucleotide sequence ID" value="NC_018016.1"/>
</dbReference>
<dbReference type="Gene3D" id="3.10.690.10">
    <property type="entry name" value="Bifunctional nuclease domain"/>
    <property type="match status" value="1"/>
</dbReference>
<dbReference type="PANTHER" id="PTHR15160:SF1">
    <property type="entry name" value="VON HIPPEL-LINDAU DISEASE TUMOR SUPPRESSOR"/>
    <property type="match status" value="1"/>
</dbReference>
<dbReference type="InterPro" id="IPR036104">
    <property type="entry name" value="BFN_sf"/>
</dbReference>
<dbReference type="AlphaFoldDB" id="I3ZXH5"/>
<dbReference type="GO" id="GO:0004518">
    <property type="term" value="F:nuclease activity"/>
    <property type="evidence" value="ECO:0007669"/>
    <property type="project" value="InterPro"/>
</dbReference>
<dbReference type="KEGG" id="orh:Ornrh_0187"/>
<feature type="coiled-coil region" evidence="1">
    <location>
        <begin position="138"/>
        <end position="172"/>
    </location>
</feature>
<sequence>MDLVKLSIRGISYSSANSEAYILILEEDETQKKIPIVIGNFEAQAIAMALEKDLSTPRPLTHDLFVTFIQRMNAKLKSVIIYKFHEGVFFSNLIFEKENGELFELDSRTSDAIALGLRVEAPIFAYQQVVQQAGVEFKIVEDEEVEEEESELDEIQDKIEQTIEEVIEEVANTPSPSDIRQKDMDEKTLAYSYKFIKETMDKLPFGNMSWGTFNNNDLEGLKNIAISHEDYEFAGMVVEELKRRENSK</sequence>
<dbReference type="Pfam" id="PF02577">
    <property type="entry name" value="BFN_dom"/>
    <property type="match status" value="1"/>
</dbReference>
<evidence type="ECO:0000313" key="4">
    <source>
        <dbReference type="Proteomes" id="UP000006051"/>
    </source>
</evidence>
<dbReference type="PROSITE" id="PS51658">
    <property type="entry name" value="BFN"/>
    <property type="match status" value="1"/>
</dbReference>
<dbReference type="PATRIC" id="fig|867902.3.peg.189"/>
<dbReference type="Proteomes" id="UP000006051">
    <property type="component" value="Chromosome"/>
</dbReference>
<evidence type="ECO:0000259" key="2">
    <source>
        <dbReference type="PROSITE" id="PS51658"/>
    </source>
</evidence>
<dbReference type="STRING" id="867902.Ornrh_0187"/>
<gene>
    <name evidence="3" type="ordered locus">Ornrh_0187</name>
</gene>
<dbReference type="eggNOG" id="COG1259">
    <property type="taxonomic scope" value="Bacteria"/>
</dbReference>
<evidence type="ECO:0000256" key="1">
    <source>
        <dbReference type="SAM" id="Coils"/>
    </source>
</evidence>
<dbReference type="PANTHER" id="PTHR15160">
    <property type="entry name" value="VON HIPPEL-LINDAU PROTEIN"/>
    <property type="match status" value="1"/>
</dbReference>
<proteinExistence type="predicted"/>
<organism evidence="3 4">
    <name type="scientific">Ornithobacterium rhinotracheale (strain ATCC 51463 / DSM 15997 / CCUG 23171 / CIP 104009 / LMG 9086)</name>
    <dbReference type="NCBI Taxonomy" id="867902"/>
    <lineage>
        <taxon>Bacteria</taxon>
        <taxon>Pseudomonadati</taxon>
        <taxon>Bacteroidota</taxon>
        <taxon>Flavobacteriia</taxon>
        <taxon>Flavobacteriales</taxon>
        <taxon>Weeksellaceae</taxon>
        <taxon>Ornithobacterium</taxon>
    </lineage>
</organism>
<reference evidence="3 4" key="1">
    <citation type="submission" date="2012-06" db="EMBL/GenBank/DDBJ databases">
        <title>The complete genome of Ornithobacterium rhinotracheale DSM 15997.</title>
        <authorList>
            <consortium name="US DOE Joint Genome Institute (JGI-PGF)"/>
            <person name="Lucas S."/>
            <person name="Copeland A."/>
            <person name="Lapidus A."/>
            <person name="Goodwin L."/>
            <person name="Pitluck S."/>
            <person name="Peters L."/>
            <person name="Mikhailova N."/>
            <person name="Teshima H."/>
            <person name="Kyrpides N."/>
            <person name="Mavromatis K."/>
            <person name="Pagani I."/>
            <person name="Ivanova N."/>
            <person name="Ovchinnikova G."/>
            <person name="Zeytun A."/>
            <person name="Detter J.C."/>
            <person name="Han C."/>
            <person name="Land M."/>
            <person name="Hauser L."/>
            <person name="Markowitz V."/>
            <person name="Cheng J.-F."/>
            <person name="Hugenholtz P."/>
            <person name="Woyke T."/>
            <person name="Wu D."/>
            <person name="Lang E."/>
            <person name="Kopitz M."/>
            <person name="Brambilla E."/>
            <person name="Klenk H.-P."/>
            <person name="Eisen J.A."/>
        </authorList>
    </citation>
    <scope>NUCLEOTIDE SEQUENCE [LARGE SCALE GENOMIC DNA]</scope>
    <source>
        <strain evidence="4">ATCC 51463 / DSM 15997 / CCUG 23171 / LMG 9086</strain>
    </source>
</reference>
<dbReference type="GeneID" id="97256959"/>
<name>I3ZXH5_ORNRL</name>
<keyword evidence="4" id="KW-1185">Reference proteome</keyword>
<accession>I3ZXH5</accession>
<dbReference type="EMBL" id="CP003283">
    <property type="protein sequence ID" value="AFL96409.1"/>
    <property type="molecule type" value="Genomic_DNA"/>
</dbReference>
<feature type="domain" description="BFN" evidence="2">
    <location>
        <begin position="3"/>
        <end position="137"/>
    </location>
</feature>
<protein>
    <recommendedName>
        <fullName evidence="2">BFN domain-containing protein</fullName>
    </recommendedName>
</protein>
<dbReference type="SUPFAM" id="SSF103256">
    <property type="entry name" value="Hypothetical protein TM0160"/>
    <property type="match status" value="1"/>
</dbReference>
<dbReference type="GeneID" id="71568466"/>
<evidence type="ECO:0000313" key="3">
    <source>
        <dbReference type="EMBL" id="AFL96409.1"/>
    </source>
</evidence>
<keyword evidence="1" id="KW-0175">Coiled coil</keyword>